<dbReference type="Proteomes" id="UP001392437">
    <property type="component" value="Unassembled WGS sequence"/>
</dbReference>
<dbReference type="GO" id="GO:0046872">
    <property type="term" value="F:metal ion binding"/>
    <property type="evidence" value="ECO:0007669"/>
    <property type="project" value="UniProtKB-KW"/>
</dbReference>
<keyword evidence="7" id="KW-0378">Hydrolase</keyword>
<comment type="catalytic activity">
    <reaction evidence="1 7">
        <text>a myo-inositol phosphate + H2O = myo-inositol + phosphate</text>
        <dbReference type="Rhea" id="RHEA:24056"/>
        <dbReference type="ChEBI" id="CHEBI:15377"/>
        <dbReference type="ChEBI" id="CHEBI:17268"/>
        <dbReference type="ChEBI" id="CHEBI:43474"/>
        <dbReference type="ChEBI" id="CHEBI:84139"/>
        <dbReference type="EC" id="3.1.3.25"/>
    </reaction>
</comment>
<organism evidence="8 9">
    <name type="scientific">Apiospora kogelbergensis</name>
    <dbReference type="NCBI Taxonomy" id="1337665"/>
    <lineage>
        <taxon>Eukaryota</taxon>
        <taxon>Fungi</taxon>
        <taxon>Dikarya</taxon>
        <taxon>Ascomycota</taxon>
        <taxon>Pezizomycotina</taxon>
        <taxon>Sordariomycetes</taxon>
        <taxon>Xylariomycetidae</taxon>
        <taxon>Amphisphaeriales</taxon>
        <taxon>Apiosporaceae</taxon>
        <taxon>Apiospora</taxon>
    </lineage>
</organism>
<evidence type="ECO:0000256" key="1">
    <source>
        <dbReference type="ARBA" id="ARBA00001033"/>
    </source>
</evidence>
<dbReference type="InterPro" id="IPR000760">
    <property type="entry name" value="Inositol_monophosphatase-like"/>
</dbReference>
<dbReference type="Gene3D" id="3.40.190.80">
    <property type="match status" value="1"/>
</dbReference>
<dbReference type="EC" id="3.1.3.25" evidence="7"/>
<evidence type="ECO:0000256" key="5">
    <source>
        <dbReference type="ARBA" id="ARBA00022842"/>
    </source>
</evidence>
<dbReference type="EMBL" id="JAQQWP010000009">
    <property type="protein sequence ID" value="KAK8100449.1"/>
    <property type="molecule type" value="Genomic_DNA"/>
</dbReference>
<feature type="binding site" evidence="6">
    <location>
        <position position="242"/>
    </location>
    <ligand>
        <name>Mg(2+)</name>
        <dbReference type="ChEBI" id="CHEBI:18420"/>
        <label>1</label>
        <note>catalytic</note>
    </ligand>
</feature>
<dbReference type="GO" id="GO:0008934">
    <property type="term" value="F:inositol monophosphate 1-phosphatase activity"/>
    <property type="evidence" value="ECO:0007669"/>
    <property type="project" value="InterPro"/>
</dbReference>
<evidence type="ECO:0000313" key="9">
    <source>
        <dbReference type="Proteomes" id="UP001392437"/>
    </source>
</evidence>
<dbReference type="SUPFAM" id="SSF56655">
    <property type="entry name" value="Carbohydrate phosphatase"/>
    <property type="match status" value="1"/>
</dbReference>
<dbReference type="PANTHER" id="PTHR20854">
    <property type="entry name" value="INOSITOL MONOPHOSPHATASE"/>
    <property type="match status" value="1"/>
</dbReference>
<feature type="binding site" evidence="6">
    <location>
        <position position="71"/>
    </location>
    <ligand>
        <name>Mg(2+)</name>
        <dbReference type="ChEBI" id="CHEBI:18420"/>
        <label>1</label>
        <note>catalytic</note>
    </ligand>
</feature>
<dbReference type="InterPro" id="IPR033942">
    <property type="entry name" value="IMPase"/>
</dbReference>
<dbReference type="CDD" id="cd01639">
    <property type="entry name" value="IMPase"/>
    <property type="match status" value="1"/>
</dbReference>
<keyword evidence="9" id="KW-1185">Reference proteome</keyword>
<keyword evidence="4 6" id="KW-0479">Metal-binding</keyword>
<dbReference type="InterPro" id="IPR020550">
    <property type="entry name" value="Inositol_monophosphatase_CS"/>
</dbReference>
<keyword evidence="5 6" id="KW-0460">Magnesium</keyword>
<comment type="similarity">
    <text evidence="3 7">Belongs to the inositol monophosphatase superfamily.</text>
</comment>
<dbReference type="PANTHER" id="PTHR20854:SF4">
    <property type="entry name" value="INOSITOL-1-MONOPHOSPHATASE-RELATED"/>
    <property type="match status" value="1"/>
</dbReference>
<evidence type="ECO:0000256" key="4">
    <source>
        <dbReference type="ARBA" id="ARBA00022723"/>
    </source>
</evidence>
<comment type="cofactor">
    <cofactor evidence="2 6 7">
        <name>Mg(2+)</name>
        <dbReference type="ChEBI" id="CHEBI:18420"/>
    </cofactor>
</comment>
<dbReference type="AlphaFoldDB" id="A0AAW0QDW7"/>
<accession>A0AAW0QDW7</accession>
<dbReference type="GO" id="GO:0007165">
    <property type="term" value="P:signal transduction"/>
    <property type="evidence" value="ECO:0007669"/>
    <property type="project" value="TreeGrafter"/>
</dbReference>
<reference evidence="8 9" key="1">
    <citation type="submission" date="2023-01" db="EMBL/GenBank/DDBJ databases">
        <title>Analysis of 21 Apiospora genomes using comparative genomics revels a genus with tremendous synthesis potential of carbohydrate active enzymes and secondary metabolites.</title>
        <authorList>
            <person name="Sorensen T."/>
        </authorList>
    </citation>
    <scope>NUCLEOTIDE SEQUENCE [LARGE SCALE GENOMIC DNA]</scope>
    <source>
        <strain evidence="8 9">CBS 117206</strain>
    </source>
</reference>
<evidence type="ECO:0000313" key="8">
    <source>
        <dbReference type="EMBL" id="KAK8100449.1"/>
    </source>
</evidence>
<evidence type="ECO:0000256" key="2">
    <source>
        <dbReference type="ARBA" id="ARBA00001946"/>
    </source>
</evidence>
<comment type="caution">
    <text evidence="8">The sequence shown here is derived from an EMBL/GenBank/DDBJ whole genome shotgun (WGS) entry which is preliminary data.</text>
</comment>
<evidence type="ECO:0000256" key="6">
    <source>
        <dbReference type="PIRSR" id="PIRSR600760-2"/>
    </source>
</evidence>
<feature type="binding site" evidence="6">
    <location>
        <position position="90"/>
    </location>
    <ligand>
        <name>Mg(2+)</name>
        <dbReference type="ChEBI" id="CHEBI:18420"/>
        <label>2</label>
    </ligand>
</feature>
<gene>
    <name evidence="8" type="ORF">PG999_010823</name>
</gene>
<dbReference type="PRINTS" id="PR00377">
    <property type="entry name" value="IMPHPHTASES"/>
</dbReference>
<proteinExistence type="inferred from homology"/>
<sequence length="306" mass="32956">MAELDLAATRTFLIEVAKEAGHMIVQASQSQLKTAAKSNSTDVVTETDKEVEAFISQRLQEKYPFFDFLGEESHMAGQKIRDDVPTFVVDPIDGTSNLVHHLPDVCVSIGLVVGAKSVVGVVYNPFDNELWAGYHGGGAYTQKRNEPAQSLPLYASSFAEAVEGSGGGRLTGACIGVDWGSDREGPEFELNLKVFTALARTQRTGGSFVNSLRCVGSAALAICRTAAGQQDMFWECGCWAWDVAAAWCILSEAGGVIVDGGIPGNWDPPIDNRRYLAVRPAATGQREAIEEFWSTLGESRSEYGPP</sequence>
<dbReference type="GO" id="GO:0046854">
    <property type="term" value="P:phosphatidylinositol phosphate biosynthetic process"/>
    <property type="evidence" value="ECO:0007669"/>
    <property type="project" value="InterPro"/>
</dbReference>
<dbReference type="FunFam" id="3.30.540.10:FF:000004">
    <property type="entry name" value="Inositol-1-monophosphatase"/>
    <property type="match status" value="1"/>
</dbReference>
<dbReference type="Gene3D" id="3.30.540.10">
    <property type="entry name" value="Fructose-1,6-Bisphosphatase, subunit A, domain 1"/>
    <property type="match status" value="1"/>
</dbReference>
<protein>
    <recommendedName>
        <fullName evidence="7">Inositol-1-monophosphatase</fullName>
        <ecNumber evidence="7">3.1.3.25</ecNumber>
    </recommendedName>
</protein>
<dbReference type="Pfam" id="PF00459">
    <property type="entry name" value="Inositol_P"/>
    <property type="match status" value="1"/>
</dbReference>
<name>A0AAW0QDW7_9PEZI</name>
<feature type="binding site" evidence="6">
    <location>
        <position position="93"/>
    </location>
    <ligand>
        <name>Mg(2+)</name>
        <dbReference type="ChEBI" id="CHEBI:18420"/>
        <label>2</label>
    </ligand>
</feature>
<evidence type="ECO:0000256" key="3">
    <source>
        <dbReference type="ARBA" id="ARBA00009759"/>
    </source>
</evidence>
<dbReference type="PROSITE" id="PS00630">
    <property type="entry name" value="IMP_2"/>
    <property type="match status" value="1"/>
</dbReference>
<feature type="binding site" evidence="6">
    <location>
        <position position="92"/>
    </location>
    <ligand>
        <name>Mg(2+)</name>
        <dbReference type="ChEBI" id="CHEBI:18420"/>
        <label>1</label>
        <note>catalytic</note>
    </ligand>
</feature>
<evidence type="ECO:0000256" key="7">
    <source>
        <dbReference type="RuleBase" id="RU364068"/>
    </source>
</evidence>
<dbReference type="GO" id="GO:0006020">
    <property type="term" value="P:inositol metabolic process"/>
    <property type="evidence" value="ECO:0007669"/>
    <property type="project" value="TreeGrafter"/>
</dbReference>
<comment type="pathway">
    <text evidence="7">Polyol metabolism; myo-inositol biosynthesis; myo-inositol from D-glucose 6-phosphate: step 2/2.</text>
</comment>